<keyword evidence="5 6" id="KW-0472">Membrane</keyword>
<dbReference type="PANTHER" id="PTHR28035:SF1">
    <property type="entry name" value="MITOCHONDRIAL DISTRIBUTION AND MORPHOLOGY PROTEIN 10"/>
    <property type="match status" value="1"/>
</dbReference>
<keyword evidence="1 6" id="KW-1134">Transmembrane beta strand</keyword>
<dbReference type="GO" id="GO:0070096">
    <property type="term" value="P:mitochondrial outer membrane translocase complex assembly"/>
    <property type="evidence" value="ECO:0007669"/>
    <property type="project" value="UniProtKB-UniRule"/>
</dbReference>
<comment type="subcellular location">
    <subcellularLocation>
        <location evidence="6">Mitochondrion outer membrane</location>
        <topology evidence="6">Multi-pass membrane protein</topology>
    </subcellularLocation>
    <text evidence="6">The ERMES/MDM complex localizes to a few discrete foci (around 10 per single cell), that represent mitochondria-endoplasmic reticulum junctions. These foci are often found next to mtDNA nucleoids.</text>
</comment>
<dbReference type="GO" id="GO:0051654">
    <property type="term" value="P:establishment of mitochondrion localization"/>
    <property type="evidence" value="ECO:0007669"/>
    <property type="project" value="TreeGrafter"/>
</dbReference>
<dbReference type="InterPro" id="IPR027539">
    <property type="entry name" value="Mdm10"/>
</dbReference>
<keyword evidence="8" id="KW-1185">Reference proteome</keyword>
<reference evidence="7 8" key="1">
    <citation type="submission" date="2018-06" db="EMBL/GenBank/DDBJ databases">
        <title>Comparative genomics reveals the genomic features of Rhizophagus irregularis, R. cerebriforme, R. diaphanum and Gigaspora rosea, and their symbiotic lifestyle signature.</title>
        <authorList>
            <person name="Morin E."/>
            <person name="San Clemente H."/>
            <person name="Chen E.C.H."/>
            <person name="De La Providencia I."/>
            <person name="Hainaut M."/>
            <person name="Kuo A."/>
            <person name="Kohler A."/>
            <person name="Murat C."/>
            <person name="Tang N."/>
            <person name="Roy S."/>
            <person name="Loubradou J."/>
            <person name="Henrissat B."/>
            <person name="Grigoriev I.V."/>
            <person name="Corradi N."/>
            <person name="Roux C."/>
            <person name="Martin F.M."/>
        </authorList>
    </citation>
    <scope>NUCLEOTIDE SEQUENCE [LARGE SCALE GENOMIC DNA]</scope>
    <source>
        <strain evidence="7 8">DAOM 194757</strain>
    </source>
</reference>
<evidence type="ECO:0000256" key="2">
    <source>
        <dbReference type="ARBA" id="ARBA00022692"/>
    </source>
</evidence>
<organism evidence="7 8">
    <name type="scientific">Gigaspora rosea</name>
    <dbReference type="NCBI Taxonomy" id="44941"/>
    <lineage>
        <taxon>Eukaryota</taxon>
        <taxon>Fungi</taxon>
        <taxon>Fungi incertae sedis</taxon>
        <taxon>Mucoromycota</taxon>
        <taxon>Glomeromycotina</taxon>
        <taxon>Glomeromycetes</taxon>
        <taxon>Diversisporales</taxon>
        <taxon>Gigasporaceae</taxon>
        <taxon>Gigaspora</taxon>
    </lineage>
</organism>
<dbReference type="EMBL" id="QKWP01001444">
    <property type="protein sequence ID" value="RIB08914.1"/>
    <property type="molecule type" value="Genomic_DNA"/>
</dbReference>
<keyword evidence="4 6" id="KW-0496">Mitochondrion</keyword>
<dbReference type="Proteomes" id="UP000266673">
    <property type="component" value="Unassembled WGS sequence"/>
</dbReference>
<dbReference type="AlphaFoldDB" id="A0A397UFF9"/>
<evidence type="ECO:0000313" key="8">
    <source>
        <dbReference type="Proteomes" id="UP000266673"/>
    </source>
</evidence>
<evidence type="ECO:0000256" key="6">
    <source>
        <dbReference type="HAMAP-Rule" id="MF_03102"/>
    </source>
</evidence>
<name>A0A397UFF9_9GLOM</name>
<protein>
    <recommendedName>
        <fullName evidence="6">Mitochondrial distribution and morphology protein 10</fullName>
    </recommendedName>
    <alternativeName>
        <fullName evidence="6">Mitochondrial inheritance component MDM10</fullName>
    </alternativeName>
</protein>
<keyword evidence="3 6" id="KW-1000">Mitochondrion outer membrane</keyword>
<keyword evidence="2 6" id="KW-0812">Transmembrane</keyword>
<evidence type="ECO:0000256" key="4">
    <source>
        <dbReference type="ARBA" id="ARBA00023128"/>
    </source>
</evidence>
<dbReference type="HAMAP" id="MF_03102">
    <property type="entry name" value="Mdm10"/>
    <property type="match status" value="1"/>
</dbReference>
<proteinExistence type="inferred from homology"/>
<dbReference type="GO" id="GO:0045040">
    <property type="term" value="P:protein insertion into mitochondrial outer membrane"/>
    <property type="evidence" value="ECO:0007669"/>
    <property type="project" value="UniProtKB-UniRule"/>
</dbReference>
<evidence type="ECO:0000256" key="1">
    <source>
        <dbReference type="ARBA" id="ARBA00022452"/>
    </source>
</evidence>
<dbReference type="GO" id="GO:1990456">
    <property type="term" value="P:mitochondrion-endoplasmic reticulum membrane tethering"/>
    <property type="evidence" value="ECO:0007669"/>
    <property type="project" value="UniProtKB-UniRule"/>
</dbReference>
<dbReference type="PANTHER" id="PTHR28035">
    <property type="entry name" value="MITOCHONDRIAL DISTRIBUTION AND MORPHOLOGY PROTEIN 10"/>
    <property type="match status" value="1"/>
</dbReference>
<accession>A0A397UFF9</accession>
<dbReference type="Pfam" id="PF12519">
    <property type="entry name" value="MDM10"/>
    <property type="match status" value="2"/>
</dbReference>
<comment type="similarity">
    <text evidence="6">Belongs to the MDM10 family.</text>
</comment>
<dbReference type="GO" id="GO:0032865">
    <property type="term" value="C:ERMES complex"/>
    <property type="evidence" value="ECO:0007669"/>
    <property type="project" value="UniProtKB-UniRule"/>
</dbReference>
<evidence type="ECO:0000256" key="3">
    <source>
        <dbReference type="ARBA" id="ARBA00022787"/>
    </source>
</evidence>
<comment type="function">
    <text evidence="6">Component of the ERMES/MDM complex, which serves as a molecular tether to connect the endoplasmic reticulum and mitochondria. Components of this complex are involved in the control of mitochondrial shape and protein biogenesis and may function in phospholipid exchange. MDM10 is involved in the late assembly steps of the general translocase of the mitochondrial outer membrane (TOM complex). Functions in the TOM40-specific route of the assembly of outer membrane beta-barrel proteins, including the association of TOM40 with the receptor TOM22 and small TOM proteins. Can associate with the SAM(core) complex as well as the MDM12-MMM1 complex, both involved in late steps of the major beta-barrel assembly pathway, that is responsible for biogenesis of all outer membrane beta-barrel proteins. May act as a switch that shuttles between both complexes and channels precursor proteins into the TOM40-specific pathway. Plays a role in mitochondrial morphology and in the inheritance of mitochondria.</text>
</comment>
<comment type="caution">
    <text evidence="7">The sequence shown here is derived from an EMBL/GenBank/DDBJ whole genome shotgun (WGS) entry which is preliminary data.</text>
</comment>
<dbReference type="GO" id="GO:0001401">
    <property type="term" value="C:SAM complex"/>
    <property type="evidence" value="ECO:0007669"/>
    <property type="project" value="TreeGrafter"/>
</dbReference>
<sequence>MYDYMTYCLRQYFRAIGWNDDNLYSNLCSASRAILDFQTPCGFTFEISKIQSPMFNSSYSMNASPTLNGSISYLFTSRPLVIEPSFRLNFVEMIDRFHLDPLARANRADNMRGNNEEIKPINDYLLYGRLYIPTGRLEAICSRRFSPWMQCIITGVSEPRMKAAPHCTGELQYDAGKWCTEVSYTTDGELFGLRGLYNLSNHGSEGNIEHGEVFANKKEVTTNGIKASVVERNEFDEQSNSDDDDVVEALKGEWSIGAELYYGIREKNGGVSTGIRYRTLPQFSAQSPLTVTYIFNPFMGHMSAAFAAQVSEDLALCPRYEFNIYSYESDLTIGAEWWQRESIDDVNAVSNESPKLKGDVQGVIKATISTGKGITLLWEGRYRKTLFGIGLVANLKSGSPIQSFGLQFQYFS</sequence>
<dbReference type="STRING" id="44941.A0A397UFF9"/>
<dbReference type="GO" id="GO:0015914">
    <property type="term" value="P:phospholipid transport"/>
    <property type="evidence" value="ECO:0007669"/>
    <property type="project" value="TreeGrafter"/>
</dbReference>
<gene>
    <name evidence="6" type="primary">MDM10</name>
    <name evidence="7" type="ORF">C2G38_2251707</name>
</gene>
<evidence type="ECO:0000256" key="5">
    <source>
        <dbReference type="ARBA" id="ARBA00023136"/>
    </source>
</evidence>
<dbReference type="OrthoDB" id="2103793at2759"/>
<comment type="subunit">
    <text evidence="6">Component of the ER-mitochondria encounter structure (ERMES) or MDM complex, composed of MMM1, MDM10, MDM12 and MDM34. Associates with the mitochondrial outer membrane sorting assembly machinery SAM(core) complex.</text>
</comment>
<evidence type="ECO:0000313" key="7">
    <source>
        <dbReference type="EMBL" id="RIB08914.1"/>
    </source>
</evidence>
<comment type="domain">
    <text evidence="6">Lacks alpha-helical transmembrane segments, suggesting that it resides in the membrane via beta-sheet conformations similar to those predicted for other outer membrane proteins and porin.</text>
</comment>